<dbReference type="GO" id="GO:0004674">
    <property type="term" value="F:protein serine/threonine kinase activity"/>
    <property type="evidence" value="ECO:0007669"/>
    <property type="project" value="UniProtKB-KW"/>
</dbReference>
<keyword evidence="3" id="KW-0808">Transferase</keyword>
<name>A0A9P5VP51_9FUNG</name>
<reference evidence="8" key="1">
    <citation type="journal article" date="2020" name="Fungal Divers.">
        <title>Resolving the Mortierellaceae phylogeny through synthesis of multi-gene phylogenetics and phylogenomics.</title>
        <authorList>
            <person name="Vandepol N."/>
            <person name="Liber J."/>
            <person name="Desiro A."/>
            <person name="Na H."/>
            <person name="Kennedy M."/>
            <person name="Barry K."/>
            <person name="Grigoriev I.V."/>
            <person name="Miller A.N."/>
            <person name="O'Donnell K."/>
            <person name="Stajich J.E."/>
            <person name="Bonito G."/>
        </authorList>
    </citation>
    <scope>NUCLEOTIDE SEQUENCE</scope>
    <source>
        <strain evidence="8">NVP1</strain>
    </source>
</reference>
<evidence type="ECO:0000256" key="5">
    <source>
        <dbReference type="ARBA" id="ARBA00022777"/>
    </source>
</evidence>
<keyword evidence="2" id="KW-0723">Serine/threonine-protein kinase</keyword>
<dbReference type="Proteomes" id="UP000696485">
    <property type="component" value="Unassembled WGS sequence"/>
</dbReference>
<evidence type="ECO:0000313" key="8">
    <source>
        <dbReference type="EMBL" id="KAF9334931.1"/>
    </source>
</evidence>
<dbReference type="EMBL" id="JAAAUY010000123">
    <property type="protein sequence ID" value="KAF9334931.1"/>
    <property type="molecule type" value="Genomic_DNA"/>
</dbReference>
<sequence length="453" mass="51287">MWHAVKVIDKQAHKADILYRLRRESELMESLDHPNIIKLHEVIETQFSIYICMEYIEGTSLEQYLKIQDQGKLHEKEARRIIRELASAIAHCHSRFIVHRDLKPANVLITPGGKVILIDFGLGNVFSNRSRLHTICGSLPYYSPEIARGSNYTGPEVDIWCLGVVLYRMTVGRDPFVGSTKREVKYQIVQDSFQLPSALSAGLQQTLRKLLSPDSGRRRSLTLLEGDPWLHEDIKDQFVSEDRGSESNRLSGTTLVRQSSKTTWKRHSLTESYSRGQAPSTLGSHSLLETCAWQLDKTQPRFHKNRIRIVSSPDVESHLLYQKDVDLSLLQFLMPILAACQVSYYLHSTTRILCGSSFLKDSGQYSQPSVVLQKFVHHVGAAMTGAPTEATKESLVRCGVFSVDIVRAKPGMGNQTQGRYLLIIKRLIGSSSTVQHFKKQFLLNATRDVKQLQ</sequence>
<evidence type="ECO:0000256" key="4">
    <source>
        <dbReference type="ARBA" id="ARBA00022741"/>
    </source>
</evidence>
<protein>
    <submittedName>
        <fullName evidence="8">Serine/threonine-protein kinase par-1</fullName>
    </submittedName>
</protein>
<dbReference type="PROSITE" id="PS00108">
    <property type="entry name" value="PROTEIN_KINASE_ST"/>
    <property type="match status" value="1"/>
</dbReference>
<comment type="similarity">
    <text evidence="1">Belongs to the protein kinase superfamily. CAMK Ser/Thr protein kinase family. NIM1 subfamily.</text>
</comment>
<dbReference type="GO" id="GO:0005524">
    <property type="term" value="F:ATP binding"/>
    <property type="evidence" value="ECO:0007669"/>
    <property type="project" value="UniProtKB-KW"/>
</dbReference>
<evidence type="ECO:0000256" key="3">
    <source>
        <dbReference type="ARBA" id="ARBA00022679"/>
    </source>
</evidence>
<dbReference type="InterPro" id="IPR011009">
    <property type="entry name" value="Kinase-like_dom_sf"/>
</dbReference>
<evidence type="ECO:0000259" key="7">
    <source>
        <dbReference type="PROSITE" id="PS50011"/>
    </source>
</evidence>
<dbReference type="Pfam" id="PF00069">
    <property type="entry name" value="Pkinase"/>
    <property type="match status" value="1"/>
</dbReference>
<dbReference type="PANTHER" id="PTHR24346:SF82">
    <property type="entry name" value="KP78A-RELATED"/>
    <property type="match status" value="1"/>
</dbReference>
<dbReference type="InterPro" id="IPR000719">
    <property type="entry name" value="Prot_kinase_dom"/>
</dbReference>
<dbReference type="GO" id="GO:0005737">
    <property type="term" value="C:cytoplasm"/>
    <property type="evidence" value="ECO:0007669"/>
    <property type="project" value="TreeGrafter"/>
</dbReference>
<keyword evidence="6" id="KW-0067">ATP-binding</keyword>
<proteinExistence type="inferred from homology"/>
<gene>
    <name evidence="8" type="primary">PAR-1</name>
    <name evidence="8" type="ORF">BG006_001228</name>
</gene>
<dbReference type="SUPFAM" id="SSF56112">
    <property type="entry name" value="Protein kinase-like (PK-like)"/>
    <property type="match status" value="1"/>
</dbReference>
<dbReference type="AlphaFoldDB" id="A0A9P5VP51"/>
<keyword evidence="9" id="KW-1185">Reference proteome</keyword>
<evidence type="ECO:0000256" key="2">
    <source>
        <dbReference type="ARBA" id="ARBA00022527"/>
    </source>
</evidence>
<dbReference type="FunFam" id="1.10.510.10:FF:000571">
    <property type="entry name" value="Maternal embryonic leucine zipper kinase"/>
    <property type="match status" value="1"/>
</dbReference>
<dbReference type="PROSITE" id="PS50011">
    <property type="entry name" value="PROTEIN_KINASE_DOM"/>
    <property type="match status" value="1"/>
</dbReference>
<dbReference type="Gene3D" id="1.10.510.10">
    <property type="entry name" value="Transferase(Phosphotransferase) domain 1"/>
    <property type="match status" value="1"/>
</dbReference>
<keyword evidence="5 8" id="KW-0418">Kinase</keyword>
<feature type="domain" description="Protein kinase" evidence="7">
    <location>
        <begin position="1"/>
        <end position="230"/>
    </location>
</feature>
<evidence type="ECO:0000313" key="9">
    <source>
        <dbReference type="Proteomes" id="UP000696485"/>
    </source>
</evidence>
<keyword evidence="4" id="KW-0547">Nucleotide-binding</keyword>
<dbReference type="PANTHER" id="PTHR24346">
    <property type="entry name" value="MAP/MICROTUBULE AFFINITY-REGULATING KINASE"/>
    <property type="match status" value="1"/>
</dbReference>
<organism evidence="8 9">
    <name type="scientific">Podila minutissima</name>
    <dbReference type="NCBI Taxonomy" id="64525"/>
    <lineage>
        <taxon>Eukaryota</taxon>
        <taxon>Fungi</taxon>
        <taxon>Fungi incertae sedis</taxon>
        <taxon>Mucoromycota</taxon>
        <taxon>Mortierellomycotina</taxon>
        <taxon>Mortierellomycetes</taxon>
        <taxon>Mortierellales</taxon>
        <taxon>Mortierellaceae</taxon>
        <taxon>Podila</taxon>
    </lineage>
</organism>
<evidence type="ECO:0000256" key="6">
    <source>
        <dbReference type="ARBA" id="ARBA00022840"/>
    </source>
</evidence>
<evidence type="ECO:0000256" key="1">
    <source>
        <dbReference type="ARBA" id="ARBA00010791"/>
    </source>
</evidence>
<comment type="caution">
    <text evidence="8">The sequence shown here is derived from an EMBL/GenBank/DDBJ whole genome shotgun (WGS) entry which is preliminary data.</text>
</comment>
<dbReference type="GO" id="GO:0035556">
    <property type="term" value="P:intracellular signal transduction"/>
    <property type="evidence" value="ECO:0007669"/>
    <property type="project" value="TreeGrafter"/>
</dbReference>
<dbReference type="SMART" id="SM00220">
    <property type="entry name" value="S_TKc"/>
    <property type="match status" value="1"/>
</dbReference>
<accession>A0A9P5VP51</accession>
<dbReference type="InterPro" id="IPR008271">
    <property type="entry name" value="Ser/Thr_kinase_AS"/>
</dbReference>